<comment type="caution">
    <text evidence="1">The sequence shown here is derived from an EMBL/GenBank/DDBJ whole genome shotgun (WGS) entry which is preliminary data.</text>
</comment>
<evidence type="ECO:0000313" key="1">
    <source>
        <dbReference type="EMBL" id="CAH6721811.1"/>
    </source>
</evidence>
<sequence length="470" mass="50702">MLLSTIIQFFLFTLILGAPATVQVPTDDPFYTPPSDLENYKLGDIINIRPAPAQIRSVYFTVKIKNTWQVLVRSEDSFGNANAIVTTIFEPFNADPSKLVSYQVAQDSAEVNCSPSYAFMNGLGLRTVSSQAEMFLIQTALDQGYYVVSPDFQGLKSAFTAGIQAGHAVLDSIRAALNSKDDTGINSDAATIIWGYSGGSLAGGWAAALQPNYAPELKSNLKGVALGGWVTNITATVTYEPVVNGGLFAGLGAAGIAGLSNEYPDLYEYLKTAMYEDKYEKFTQAYDQCLIDTIPTFILNNYFTGPNKYFKDGLGALTEEPIATILANNTLGLIPENMPEIPVFVYHGKIDGIVPFNQAERVYDIWCDAGISSLEFNADATAGHISEIIQGSGAAFAWIQKIFNGGSPVNGCKTTTRVSNLLYPGTDLFIGNFLNSLFNNIFGMNIGPNGENLVLQNNQLISEQNATSSA</sequence>
<name>A0ACA9YAT2_9ASCO</name>
<organism evidence="1 2">
    <name type="scientific">[Candida] jaroonii</name>
    <dbReference type="NCBI Taxonomy" id="467808"/>
    <lineage>
        <taxon>Eukaryota</taxon>
        <taxon>Fungi</taxon>
        <taxon>Dikarya</taxon>
        <taxon>Ascomycota</taxon>
        <taxon>Saccharomycotina</taxon>
        <taxon>Pichiomycetes</taxon>
        <taxon>Debaryomycetaceae</taxon>
        <taxon>Yamadazyma</taxon>
    </lineage>
</organism>
<protein>
    <submittedName>
        <fullName evidence="1">Lipase 5</fullName>
    </submittedName>
</protein>
<evidence type="ECO:0000313" key="2">
    <source>
        <dbReference type="Proteomes" id="UP001152531"/>
    </source>
</evidence>
<proteinExistence type="predicted"/>
<keyword evidence="2" id="KW-1185">Reference proteome</keyword>
<reference evidence="1" key="1">
    <citation type="submission" date="2022-06" db="EMBL/GenBank/DDBJ databases">
        <authorList>
            <person name="Legras J.-L."/>
            <person name="Devillers H."/>
            <person name="Grondin C."/>
        </authorList>
    </citation>
    <scope>NUCLEOTIDE SEQUENCE</scope>
    <source>
        <strain evidence="1">CLIB 1444</strain>
    </source>
</reference>
<accession>A0ACA9YAT2</accession>
<dbReference type="Proteomes" id="UP001152531">
    <property type="component" value="Unassembled WGS sequence"/>
</dbReference>
<gene>
    <name evidence="1" type="ORF">CLIB1444_07S02960</name>
</gene>
<dbReference type="EMBL" id="CALSDN010000007">
    <property type="protein sequence ID" value="CAH6721811.1"/>
    <property type="molecule type" value="Genomic_DNA"/>
</dbReference>